<keyword evidence="8" id="KW-1185">Reference proteome</keyword>
<dbReference type="InterPro" id="IPR000847">
    <property type="entry name" value="LysR_HTH_N"/>
</dbReference>
<dbReference type="InterPro" id="IPR005119">
    <property type="entry name" value="LysR_subst-bd"/>
</dbReference>
<protein>
    <submittedName>
        <fullName evidence="7">DNA-binding transcriptional regulator, LysR family</fullName>
    </submittedName>
</protein>
<evidence type="ECO:0000256" key="4">
    <source>
        <dbReference type="ARBA" id="ARBA00023159"/>
    </source>
</evidence>
<dbReference type="FunFam" id="1.10.10.10:FF:000001">
    <property type="entry name" value="LysR family transcriptional regulator"/>
    <property type="match status" value="1"/>
</dbReference>
<keyword evidence="4" id="KW-0010">Activator</keyword>
<dbReference type="SUPFAM" id="SSF46785">
    <property type="entry name" value="Winged helix' DNA-binding domain"/>
    <property type="match status" value="1"/>
</dbReference>
<dbReference type="InterPro" id="IPR036390">
    <property type="entry name" value="WH_DNA-bd_sf"/>
</dbReference>
<sequence>MDLKSLNYFISVYELKSFSAAAKACFIAQPSVSAAIAQLEQQLKVTLFIRHARGVTPTEQGEKLFPLAKQLLGQAGAIKNVFSEKPLKKPFNLGVTRGLGVARMSLLLKDFTSAKPNVELTLVPHNENVDARIILKDELQENEQYIAMWQEDYLLALPYDHILALQDSINIAQLDGLPFIQRTPCNAWNHLQDTLAVAGVSLDVRAKITTIDYAVGLVHAGLGCAFLPAYSEIIQRSDVVFRPITGLQLTREIVLAYTTSTKAINNLKRLARKHAQQLSE</sequence>
<organism evidence="7 8">
    <name type="scientific">Colwellia chukchiensis</name>
    <dbReference type="NCBI Taxonomy" id="641665"/>
    <lineage>
        <taxon>Bacteria</taxon>
        <taxon>Pseudomonadati</taxon>
        <taxon>Pseudomonadota</taxon>
        <taxon>Gammaproteobacteria</taxon>
        <taxon>Alteromonadales</taxon>
        <taxon>Colwelliaceae</taxon>
        <taxon>Colwellia</taxon>
    </lineage>
</organism>
<dbReference type="SUPFAM" id="SSF53850">
    <property type="entry name" value="Periplasmic binding protein-like II"/>
    <property type="match status" value="1"/>
</dbReference>
<keyword evidence="2" id="KW-0805">Transcription regulation</keyword>
<keyword evidence="3 7" id="KW-0238">DNA-binding</keyword>
<dbReference type="PANTHER" id="PTHR30346:SF26">
    <property type="entry name" value="HYDROGEN PEROXIDE-INDUCIBLE GENES ACTIVATOR"/>
    <property type="match status" value="1"/>
</dbReference>
<dbReference type="GO" id="GO:0003700">
    <property type="term" value="F:DNA-binding transcription factor activity"/>
    <property type="evidence" value="ECO:0007669"/>
    <property type="project" value="InterPro"/>
</dbReference>
<dbReference type="GO" id="GO:0032993">
    <property type="term" value="C:protein-DNA complex"/>
    <property type="evidence" value="ECO:0007669"/>
    <property type="project" value="TreeGrafter"/>
</dbReference>
<evidence type="ECO:0000256" key="3">
    <source>
        <dbReference type="ARBA" id="ARBA00023125"/>
    </source>
</evidence>
<evidence type="ECO:0000259" key="6">
    <source>
        <dbReference type="PROSITE" id="PS50931"/>
    </source>
</evidence>
<dbReference type="Gene3D" id="3.40.190.10">
    <property type="entry name" value="Periplasmic binding protein-like II"/>
    <property type="match status" value="2"/>
</dbReference>
<evidence type="ECO:0000256" key="1">
    <source>
        <dbReference type="ARBA" id="ARBA00009437"/>
    </source>
</evidence>
<proteinExistence type="inferred from homology"/>
<dbReference type="PROSITE" id="PS50931">
    <property type="entry name" value="HTH_LYSR"/>
    <property type="match status" value="1"/>
</dbReference>
<dbReference type="Proteomes" id="UP000199297">
    <property type="component" value="Unassembled WGS sequence"/>
</dbReference>
<dbReference type="AlphaFoldDB" id="A0A1H7NFR7"/>
<accession>A0A1H7NFR7</accession>
<dbReference type="InterPro" id="IPR036388">
    <property type="entry name" value="WH-like_DNA-bd_sf"/>
</dbReference>
<evidence type="ECO:0000313" key="8">
    <source>
        <dbReference type="Proteomes" id="UP000199297"/>
    </source>
</evidence>
<reference evidence="8" key="1">
    <citation type="submission" date="2016-10" db="EMBL/GenBank/DDBJ databases">
        <authorList>
            <person name="Varghese N."/>
            <person name="Submissions S."/>
        </authorList>
    </citation>
    <scope>NUCLEOTIDE SEQUENCE [LARGE SCALE GENOMIC DNA]</scope>
    <source>
        <strain evidence="8">CGMCC 1.9127</strain>
    </source>
</reference>
<dbReference type="Pfam" id="PF03466">
    <property type="entry name" value="LysR_substrate"/>
    <property type="match status" value="1"/>
</dbReference>
<comment type="similarity">
    <text evidence="1">Belongs to the LysR transcriptional regulatory family.</text>
</comment>
<dbReference type="PANTHER" id="PTHR30346">
    <property type="entry name" value="TRANSCRIPTIONAL DUAL REGULATOR HCAR-RELATED"/>
    <property type="match status" value="1"/>
</dbReference>
<dbReference type="Pfam" id="PF00126">
    <property type="entry name" value="HTH_1"/>
    <property type="match status" value="1"/>
</dbReference>
<dbReference type="STRING" id="641665.GCA_002104455_03347"/>
<dbReference type="RefSeq" id="WP_085284851.1">
    <property type="nucleotide sequence ID" value="NZ_FOBI01000007.1"/>
</dbReference>
<dbReference type="OrthoDB" id="9803735at2"/>
<feature type="domain" description="HTH lysR-type" evidence="6">
    <location>
        <begin position="1"/>
        <end position="58"/>
    </location>
</feature>
<gene>
    <name evidence="7" type="ORF">SAMN05216262_107116</name>
</gene>
<dbReference type="Gene3D" id="1.10.10.10">
    <property type="entry name" value="Winged helix-like DNA-binding domain superfamily/Winged helix DNA-binding domain"/>
    <property type="match status" value="1"/>
</dbReference>
<evidence type="ECO:0000313" key="7">
    <source>
        <dbReference type="EMBL" id="SEL21747.1"/>
    </source>
</evidence>
<dbReference type="CDD" id="cd05466">
    <property type="entry name" value="PBP2_LTTR_substrate"/>
    <property type="match status" value="1"/>
</dbReference>
<dbReference type="PRINTS" id="PR00039">
    <property type="entry name" value="HTHLYSR"/>
</dbReference>
<evidence type="ECO:0000256" key="5">
    <source>
        <dbReference type="ARBA" id="ARBA00023163"/>
    </source>
</evidence>
<keyword evidence="5" id="KW-0804">Transcription</keyword>
<evidence type="ECO:0000256" key="2">
    <source>
        <dbReference type="ARBA" id="ARBA00023015"/>
    </source>
</evidence>
<name>A0A1H7NFR7_9GAMM</name>
<dbReference type="EMBL" id="FOBI01000007">
    <property type="protein sequence ID" value="SEL21747.1"/>
    <property type="molecule type" value="Genomic_DNA"/>
</dbReference>
<dbReference type="GO" id="GO:0003677">
    <property type="term" value="F:DNA binding"/>
    <property type="evidence" value="ECO:0007669"/>
    <property type="project" value="UniProtKB-KW"/>
</dbReference>